<dbReference type="Gene3D" id="3.90.320.10">
    <property type="match status" value="1"/>
</dbReference>
<evidence type="ECO:0000313" key="1">
    <source>
        <dbReference type="EMBL" id="PTL86199.1"/>
    </source>
</evidence>
<accession>A0A2T4VWQ2</accession>
<gene>
    <name evidence="1" type="ORF">C4617_04845</name>
</gene>
<dbReference type="EMBL" id="PSQJ01000006">
    <property type="protein sequence ID" value="PTL86199.1"/>
    <property type="molecule type" value="Genomic_DNA"/>
</dbReference>
<dbReference type="AlphaFoldDB" id="A0A2T4VWQ2"/>
<dbReference type="InterPro" id="IPR011604">
    <property type="entry name" value="PDDEXK-like_dom_sf"/>
</dbReference>
<dbReference type="InterPro" id="IPR021229">
    <property type="entry name" value="DUF2800"/>
</dbReference>
<reference evidence="2" key="1">
    <citation type="submission" date="2018-02" db="EMBL/GenBank/DDBJ databases">
        <title>Genome sequence of Candidatus Liberibacter europaeus.</title>
        <authorList>
            <person name="Frampton R.A."/>
            <person name="Thompson S.M."/>
            <person name="David C."/>
            <person name="Addison S.M."/>
            <person name="Smith G.R."/>
        </authorList>
    </citation>
    <scope>NUCLEOTIDE SEQUENCE [LARGE SCALE GENOMIC DNA]</scope>
</reference>
<evidence type="ECO:0000313" key="2">
    <source>
        <dbReference type="Proteomes" id="UP000240811"/>
    </source>
</evidence>
<dbReference type="Pfam" id="PF10926">
    <property type="entry name" value="DUF2800"/>
    <property type="match status" value="1"/>
</dbReference>
<evidence type="ECO:0008006" key="3">
    <source>
        <dbReference type="Google" id="ProtNLM"/>
    </source>
</evidence>
<comment type="caution">
    <text evidence="1">The sequence shown here is derived from an EMBL/GenBank/DDBJ whole genome shotgun (WGS) entry which is preliminary data.</text>
</comment>
<name>A0A2T4VWQ2_9HYPH</name>
<protein>
    <recommendedName>
        <fullName evidence="3">DUF2800 domain-containing protein</fullName>
    </recommendedName>
</protein>
<organism evidence="1 2">
    <name type="scientific">Candidatus Liberibacter europaeus</name>
    <dbReference type="NCBI Taxonomy" id="744859"/>
    <lineage>
        <taxon>Bacteria</taxon>
        <taxon>Pseudomonadati</taxon>
        <taxon>Pseudomonadota</taxon>
        <taxon>Alphaproteobacteria</taxon>
        <taxon>Hyphomicrobiales</taxon>
        <taxon>Rhizobiaceae</taxon>
        <taxon>Liberibacter</taxon>
    </lineage>
</organism>
<proteinExistence type="predicted"/>
<dbReference type="Proteomes" id="UP000240811">
    <property type="component" value="Unassembled WGS sequence"/>
</dbReference>
<sequence>MTKHAFISASGSHRWLKCPVAPTLESKIPQTTSIYASEGTFAHNFLAYCITQNCDVESFKDKELTFEDDTRVVDAEMTSSVQMTLDYTRSFSGEVLSETEVPLEPFTTEKDATGTADIIIFDDNHWIIADFKYGAGVEVQAENNTQLMLYACGTLHLYADILGKPETITLAIIQPRIRAGDPIKEWKISTVDLLEKAQEFRIKGERALKLKGKRVIPLDSYGVDENACRFCRAKVRCPALNRHVLLESLQDPARGTEVDLAKAYSSLSLIEQYAKALKEEMFKRLSDGVEIKGYQLVEGRKGNRTFKDTEKATELLTDILGDRAFKKSLITPKEVEQFHKERIVPTEVWEKIQEFITRGDGKPVIAPRDITPKINQIQKAQLSDFEVMS</sequence>